<dbReference type="AlphaFoldDB" id="A0A8E2JT48"/>
<dbReference type="Proteomes" id="UP000250140">
    <property type="component" value="Unassembled WGS sequence"/>
</dbReference>
<evidence type="ECO:0000313" key="1">
    <source>
        <dbReference type="EMBL" id="OCL08508.1"/>
    </source>
</evidence>
<dbReference type="EMBL" id="KV749643">
    <property type="protein sequence ID" value="OCL08508.1"/>
    <property type="molecule type" value="Genomic_DNA"/>
</dbReference>
<keyword evidence="2" id="KW-1185">Reference proteome</keyword>
<dbReference type="OrthoDB" id="3869073at2759"/>
<evidence type="ECO:0000313" key="2">
    <source>
        <dbReference type="Proteomes" id="UP000250140"/>
    </source>
</evidence>
<organism evidence="1 2">
    <name type="scientific">Glonium stellatum</name>
    <dbReference type="NCBI Taxonomy" id="574774"/>
    <lineage>
        <taxon>Eukaryota</taxon>
        <taxon>Fungi</taxon>
        <taxon>Dikarya</taxon>
        <taxon>Ascomycota</taxon>
        <taxon>Pezizomycotina</taxon>
        <taxon>Dothideomycetes</taxon>
        <taxon>Pleosporomycetidae</taxon>
        <taxon>Gloniales</taxon>
        <taxon>Gloniaceae</taxon>
        <taxon>Glonium</taxon>
    </lineage>
</organism>
<sequence length="69" mass="8706">MCTEWHHKFRHCNHTRFWRWEYCKEIKKENRKPENAKTCPFFVDKFRDNQQSWSCYECVRKRSDMAATD</sequence>
<accession>A0A8E2JT48</accession>
<gene>
    <name evidence="1" type="ORF">AOQ84DRAFT_340236</name>
</gene>
<protein>
    <submittedName>
        <fullName evidence="1">Uncharacterized protein</fullName>
    </submittedName>
</protein>
<name>A0A8E2JT48_9PEZI</name>
<proteinExistence type="predicted"/>
<reference evidence="1 2" key="1">
    <citation type="journal article" date="2016" name="Nat. Commun.">
        <title>Ectomycorrhizal ecology is imprinted in the genome of the dominant symbiotic fungus Cenococcum geophilum.</title>
        <authorList>
            <consortium name="DOE Joint Genome Institute"/>
            <person name="Peter M."/>
            <person name="Kohler A."/>
            <person name="Ohm R.A."/>
            <person name="Kuo A."/>
            <person name="Krutzmann J."/>
            <person name="Morin E."/>
            <person name="Arend M."/>
            <person name="Barry K.W."/>
            <person name="Binder M."/>
            <person name="Choi C."/>
            <person name="Clum A."/>
            <person name="Copeland A."/>
            <person name="Grisel N."/>
            <person name="Haridas S."/>
            <person name="Kipfer T."/>
            <person name="LaButti K."/>
            <person name="Lindquist E."/>
            <person name="Lipzen A."/>
            <person name="Maire R."/>
            <person name="Meier B."/>
            <person name="Mihaltcheva S."/>
            <person name="Molinier V."/>
            <person name="Murat C."/>
            <person name="Poggeler S."/>
            <person name="Quandt C.A."/>
            <person name="Sperisen C."/>
            <person name="Tritt A."/>
            <person name="Tisserant E."/>
            <person name="Crous P.W."/>
            <person name="Henrissat B."/>
            <person name="Nehls U."/>
            <person name="Egli S."/>
            <person name="Spatafora J.W."/>
            <person name="Grigoriev I.V."/>
            <person name="Martin F.M."/>
        </authorList>
    </citation>
    <scope>NUCLEOTIDE SEQUENCE [LARGE SCALE GENOMIC DNA]</scope>
    <source>
        <strain evidence="1 2">CBS 207.34</strain>
    </source>
</reference>